<feature type="transmembrane region" description="Helical" evidence="1">
    <location>
        <begin position="326"/>
        <end position="345"/>
    </location>
</feature>
<dbReference type="GO" id="GO:0006506">
    <property type="term" value="P:GPI anchor biosynthetic process"/>
    <property type="evidence" value="ECO:0007669"/>
    <property type="project" value="TreeGrafter"/>
</dbReference>
<dbReference type="Proteomes" id="UP000000707">
    <property type="component" value="Unassembled WGS sequence"/>
</dbReference>
<dbReference type="PANTHER" id="PTHR14859">
    <property type="entry name" value="CALCOFLUOR WHITE HYPERSENSITIVE PROTEIN PRECURSOR"/>
    <property type="match status" value="1"/>
</dbReference>
<dbReference type="Gene3D" id="3.60.10.10">
    <property type="entry name" value="Endonuclease/exonuclease/phosphatase"/>
    <property type="match status" value="1"/>
</dbReference>
<dbReference type="AlphaFoldDB" id="G3BF32"/>
<dbReference type="HOGENOM" id="CLU_009808_0_0_1"/>
<feature type="transmembrane region" description="Helical" evidence="1">
    <location>
        <begin position="677"/>
        <end position="696"/>
    </location>
</feature>
<feature type="transmembrane region" description="Helical" evidence="1">
    <location>
        <begin position="300"/>
        <end position="320"/>
    </location>
</feature>
<dbReference type="Pfam" id="PF23226">
    <property type="entry name" value="Exo_endo_phos_PGAP2IP"/>
    <property type="match status" value="1"/>
</dbReference>
<dbReference type="PANTHER" id="PTHR14859:SF1">
    <property type="entry name" value="PGAP2-INTERACTING PROTEIN"/>
    <property type="match status" value="1"/>
</dbReference>
<feature type="transmembrane region" description="Helical" evidence="1">
    <location>
        <begin position="57"/>
        <end position="80"/>
    </location>
</feature>
<dbReference type="KEGG" id="cten:18249612"/>
<dbReference type="GO" id="GO:0031505">
    <property type="term" value="P:fungal-type cell wall organization"/>
    <property type="evidence" value="ECO:0007669"/>
    <property type="project" value="TreeGrafter"/>
</dbReference>
<dbReference type="Pfam" id="PF23022">
    <property type="entry name" value="6TM_1st_PGAP2IP"/>
    <property type="match status" value="1"/>
</dbReference>
<dbReference type="InterPro" id="IPR019402">
    <property type="entry name" value="CWH43_N"/>
</dbReference>
<feature type="transmembrane region" description="Helical" evidence="1">
    <location>
        <begin position="114"/>
        <end position="136"/>
    </location>
</feature>
<dbReference type="Pfam" id="PF23021">
    <property type="entry name" value="6TM_2nd_PGAP2IP"/>
    <property type="match status" value="1"/>
</dbReference>
<organism evidence="7">
    <name type="scientific">Candida tenuis (strain ATCC 10573 / BCRC 21748 / CBS 615 / JCM 9827 / NBRC 10315 / NRRL Y-1498 / VKM Y-70)</name>
    <name type="common">Yeast</name>
    <name type="synonym">Yamadazyma tenuis</name>
    <dbReference type="NCBI Taxonomy" id="590646"/>
    <lineage>
        <taxon>Eukaryota</taxon>
        <taxon>Fungi</taxon>
        <taxon>Dikarya</taxon>
        <taxon>Ascomycota</taxon>
        <taxon>Saccharomycotina</taxon>
        <taxon>Pichiomycetes</taxon>
        <taxon>Debaryomycetaceae</taxon>
        <taxon>Yamadazyma</taxon>
    </lineage>
</organism>
<feature type="transmembrane region" description="Helical" evidence="1">
    <location>
        <begin position="380"/>
        <end position="401"/>
    </location>
</feature>
<keyword evidence="1" id="KW-0812">Transmembrane</keyword>
<evidence type="ECO:0000259" key="5">
    <source>
        <dbReference type="Pfam" id="PF23226"/>
    </source>
</evidence>
<feature type="transmembrane region" description="Helical" evidence="1">
    <location>
        <begin position="550"/>
        <end position="567"/>
    </location>
</feature>
<protein>
    <recommendedName>
        <fullName evidence="8">Calcofluor white hypersensitive protein</fullName>
    </recommendedName>
</protein>
<dbReference type="InterPro" id="IPR057315">
    <property type="entry name" value="Exo_endo_phos_PGAP2IP_C"/>
</dbReference>
<keyword evidence="1" id="KW-0472">Membrane</keyword>
<evidence type="ECO:0000256" key="1">
    <source>
        <dbReference type="SAM" id="Phobius"/>
    </source>
</evidence>
<name>G3BF32_CANTC</name>
<evidence type="ECO:0000259" key="3">
    <source>
        <dbReference type="Pfam" id="PF23021"/>
    </source>
</evidence>
<feature type="transmembrane region" description="Helical" evidence="1">
    <location>
        <begin position="143"/>
        <end position="159"/>
    </location>
</feature>
<evidence type="ECO:0000313" key="7">
    <source>
        <dbReference type="Proteomes" id="UP000000707"/>
    </source>
</evidence>
<proteinExistence type="predicted"/>
<dbReference type="STRING" id="590646.G3BF32"/>
<dbReference type="eggNOG" id="KOG3979">
    <property type="taxonomic scope" value="Eukaryota"/>
</dbReference>
<feature type="transmembrane region" description="Helical" evidence="1">
    <location>
        <begin position="477"/>
        <end position="500"/>
    </location>
</feature>
<feature type="transmembrane region" description="Helical" evidence="1">
    <location>
        <begin position="202"/>
        <end position="220"/>
    </location>
</feature>
<feature type="transmembrane region" description="Helical" evidence="1">
    <location>
        <begin position="603"/>
        <end position="626"/>
    </location>
</feature>
<feature type="transmembrane region" description="Helical" evidence="1">
    <location>
        <begin position="408"/>
        <end position="429"/>
    </location>
</feature>
<feature type="domain" description="PGAP2IP first transmembrane" evidence="4">
    <location>
        <begin position="303"/>
        <end position="459"/>
    </location>
</feature>
<dbReference type="FunFam" id="3.60.10.10:FF:000031">
    <property type="entry name" value="Calcofluor white hypersensitive protein"/>
    <property type="match status" value="1"/>
</dbReference>
<accession>G3BF32</accession>
<dbReference type="InterPro" id="IPR051916">
    <property type="entry name" value="GPI-anchor_lipid_remodeler"/>
</dbReference>
<dbReference type="OrthoDB" id="68581at2759"/>
<feature type="domain" description="PGAP2IP second transmembrane" evidence="3">
    <location>
        <begin position="479"/>
        <end position="657"/>
    </location>
</feature>
<sequence length="995" mass="112024">MVTLTLSQRFMGNFDFKHLNPLFSGHGVPGLSDISEVFVVDIVKRYQVRPIRFNAKYIAYAHGIFASSAFFSALIVGSWLHYHKIVKNSSFGYPDEWFPSVSATIGDRYPERSIFQILIAVTSGPRFLLLFCNYLLNKSSSTLIAGVIRTFTCGGWVYITSTDDHDWHDIFMISYILLTIPWTVGVSYYSPKNSSVRKGRSVTAITFFATLIPLVYWFIQHKVHVRPGAYSIYAYFEWSLIILDIGFDTWSVLDFNQLTFTISDSSLSYTIGTSKSKVKLSTEVEPDDDFSFVEFCVHTINSFVVWTNITALFLCVWYFPLWDLGISGYEACIIVIFLAPSFMFIPPAKRFVQRFPLVTRSLGVLFGIGAYKCIKPKDKLMSIAIGTFFSVLSFVGEITALSTLPKKFNTYIIGFVVGLLVSSVLKYMYYTNNPIWPSMNEANGGKNEIGIFVGMAASLLTPGYKREELASTKPITYKGGSILLSAIGIGGLVFSLLAYLTDTSVLVFWNWSGFPITGPTPITGALFNILAISLGVLFSIEAHPYWTGSFFYNLLIGGVSCGVLYFFEDWYGFAGATVFSFYLVSITPIVFQGTLGYNAGSVYTLGLFFCVAFCLASVWIVAYAFVPVGKVLRERTDIVLFGSYVCVLAGVLNYNLRTRASNITKLNYVSKSIFYKAFTVLSVLLALGISVTFQRYPPPPSSIKPYNSGSKSFTAGIWCIHFGLDNDMWSSHDRMRDLIKDAELDIVGLLESDSERLIGGNRDFTQKIAEDLGMYVDYGPGPHKHTWGAALLSKFPIISSKHHLLPSPVGELAPAIEATLDIYGELVDVVVFHSGQEEDVEDRRLQSLGVAEIMANSTRPLVLLSYLVTEPLKGNYFTYASEKSRMHDIDSTDWDRWCEYIMFRDLKKVAYARISRSTITDTELQVAKFRLLSEQEKEEMDEDFLYGNHFIDERKVPNDLKMPSQFKGRGIRGHKYHVFRKPRYFALNKDQVKQQ</sequence>
<reference evidence="6 7" key="1">
    <citation type="journal article" date="2011" name="Proc. Natl. Acad. Sci. U.S.A.">
        <title>Comparative genomics of xylose-fermenting fungi for enhanced biofuel production.</title>
        <authorList>
            <person name="Wohlbach D.J."/>
            <person name="Kuo A."/>
            <person name="Sato T.K."/>
            <person name="Potts K.M."/>
            <person name="Salamov A.A."/>
            <person name="LaButti K.M."/>
            <person name="Sun H."/>
            <person name="Clum A."/>
            <person name="Pangilinan J.L."/>
            <person name="Lindquist E.A."/>
            <person name="Lucas S."/>
            <person name="Lapidus A."/>
            <person name="Jin M."/>
            <person name="Gunawan C."/>
            <person name="Balan V."/>
            <person name="Dale B.E."/>
            <person name="Jeffries T.W."/>
            <person name="Zinkel R."/>
            <person name="Barry K.W."/>
            <person name="Grigoriev I.V."/>
            <person name="Gasch A.P."/>
        </authorList>
    </citation>
    <scope>NUCLEOTIDE SEQUENCE [LARGE SCALE GENOMIC DNA]</scope>
    <source>
        <strain evidence="7">ATCC 10573 / BCRC 21748 / CBS 615 / JCM 9827 / NBRC 10315 / NRRL Y-1498 / VKM Y-70</strain>
    </source>
</reference>
<dbReference type="EMBL" id="GL996528">
    <property type="protein sequence ID" value="EGV60620.1"/>
    <property type="molecule type" value="Genomic_DNA"/>
</dbReference>
<keyword evidence="1" id="KW-1133">Transmembrane helix</keyword>
<gene>
    <name evidence="6" type="ORF">CANTEDRAFT_132334</name>
</gene>
<dbReference type="InterPro" id="IPR053912">
    <property type="entry name" value="PGAP2IP_TM_1nd"/>
</dbReference>
<dbReference type="InterPro" id="IPR053911">
    <property type="entry name" value="PGAP2IP_TM_2nd"/>
</dbReference>
<dbReference type="GO" id="GO:0005783">
    <property type="term" value="C:endoplasmic reticulum"/>
    <property type="evidence" value="ECO:0007669"/>
    <property type="project" value="TreeGrafter"/>
</dbReference>
<dbReference type="GeneID" id="18249612"/>
<dbReference type="InterPro" id="IPR036691">
    <property type="entry name" value="Endo/exonu/phosph_ase_sf"/>
</dbReference>
<feature type="transmembrane region" description="Helical" evidence="1">
    <location>
        <begin position="573"/>
        <end position="591"/>
    </location>
</feature>
<feature type="transmembrane region" description="Helical" evidence="1">
    <location>
        <begin position="232"/>
        <end position="253"/>
    </location>
</feature>
<feature type="transmembrane region" description="Helical" evidence="1">
    <location>
        <begin position="638"/>
        <end position="656"/>
    </location>
</feature>
<feature type="domain" description="PGAP2IP C-terminal nuclease-like" evidence="5">
    <location>
        <begin position="711"/>
        <end position="943"/>
    </location>
</feature>
<dbReference type="SUPFAM" id="SSF56219">
    <property type="entry name" value="DNase I-like"/>
    <property type="match status" value="1"/>
</dbReference>
<evidence type="ECO:0000259" key="2">
    <source>
        <dbReference type="Pfam" id="PF10277"/>
    </source>
</evidence>
<feature type="transmembrane region" description="Helical" evidence="1">
    <location>
        <begin position="171"/>
        <end position="190"/>
    </location>
</feature>
<evidence type="ECO:0000313" key="6">
    <source>
        <dbReference type="EMBL" id="EGV60620.1"/>
    </source>
</evidence>
<dbReference type="Pfam" id="PF10277">
    <property type="entry name" value="Frag1"/>
    <property type="match status" value="1"/>
</dbReference>
<feature type="transmembrane region" description="Helical" evidence="1">
    <location>
        <begin position="520"/>
        <end position="538"/>
    </location>
</feature>
<keyword evidence="7" id="KW-1185">Reference proteome</keyword>
<dbReference type="GO" id="GO:0016020">
    <property type="term" value="C:membrane"/>
    <property type="evidence" value="ECO:0007669"/>
    <property type="project" value="GOC"/>
</dbReference>
<feature type="domain" description="CWH43-like N-terminal" evidence="2">
    <location>
        <begin position="55"/>
        <end position="257"/>
    </location>
</feature>
<evidence type="ECO:0008006" key="8">
    <source>
        <dbReference type="Google" id="ProtNLM"/>
    </source>
</evidence>
<evidence type="ECO:0000259" key="4">
    <source>
        <dbReference type="Pfam" id="PF23022"/>
    </source>
</evidence>